<comment type="similarity">
    <text evidence="7">Belongs to the TonB-dependent receptor family.</text>
</comment>
<evidence type="ECO:0000313" key="11">
    <source>
        <dbReference type="Proteomes" id="UP000782117"/>
    </source>
</evidence>
<keyword evidence="3 7" id="KW-1134">Transmembrane beta strand</keyword>
<dbReference type="Gene3D" id="2.40.170.20">
    <property type="entry name" value="TonB-dependent receptor, beta-barrel domain"/>
    <property type="match status" value="1"/>
</dbReference>
<dbReference type="InterPro" id="IPR036942">
    <property type="entry name" value="Beta-barrel_TonB_sf"/>
</dbReference>
<accession>A0ABS2F8W8</accession>
<dbReference type="SUPFAM" id="SSF56935">
    <property type="entry name" value="Porins"/>
    <property type="match status" value="1"/>
</dbReference>
<dbReference type="InterPro" id="IPR023997">
    <property type="entry name" value="TonB-dep_OMP_SusC/RagA_CS"/>
</dbReference>
<gene>
    <name evidence="10" type="ORF">H6A24_08310</name>
</gene>
<dbReference type="InterPro" id="IPR008969">
    <property type="entry name" value="CarboxyPept-like_regulatory"/>
</dbReference>
<keyword evidence="10" id="KW-0675">Receptor</keyword>
<keyword evidence="2 7" id="KW-0813">Transport</keyword>
<comment type="caution">
    <text evidence="10">The sequence shown here is derived from an EMBL/GenBank/DDBJ whole genome shotgun (WGS) entry which is preliminary data.</text>
</comment>
<dbReference type="PROSITE" id="PS52016">
    <property type="entry name" value="TONB_DEPENDENT_REC_3"/>
    <property type="match status" value="1"/>
</dbReference>
<evidence type="ECO:0000256" key="5">
    <source>
        <dbReference type="ARBA" id="ARBA00023136"/>
    </source>
</evidence>
<evidence type="ECO:0000256" key="7">
    <source>
        <dbReference type="PROSITE-ProRule" id="PRU01360"/>
    </source>
</evidence>
<keyword evidence="6 7" id="KW-0998">Cell outer membrane</keyword>
<dbReference type="InterPro" id="IPR037066">
    <property type="entry name" value="Plug_dom_sf"/>
</dbReference>
<evidence type="ECO:0000256" key="1">
    <source>
        <dbReference type="ARBA" id="ARBA00004571"/>
    </source>
</evidence>
<proteinExistence type="inferred from homology"/>
<feature type="chain" id="PRO_5046345842" evidence="8">
    <location>
        <begin position="29"/>
        <end position="1067"/>
    </location>
</feature>
<dbReference type="RefSeq" id="WP_204500263.1">
    <property type="nucleotide sequence ID" value="NZ_JACJKJ010000008.1"/>
</dbReference>
<evidence type="ECO:0000259" key="9">
    <source>
        <dbReference type="Pfam" id="PF07715"/>
    </source>
</evidence>
<dbReference type="NCBIfam" id="TIGR04056">
    <property type="entry name" value="OMP_RagA_SusC"/>
    <property type="match status" value="1"/>
</dbReference>
<dbReference type="SUPFAM" id="SSF49464">
    <property type="entry name" value="Carboxypeptidase regulatory domain-like"/>
    <property type="match status" value="1"/>
</dbReference>
<dbReference type="InterPro" id="IPR039426">
    <property type="entry name" value="TonB-dep_rcpt-like"/>
</dbReference>
<evidence type="ECO:0000313" key="10">
    <source>
        <dbReference type="EMBL" id="MBM6806496.1"/>
    </source>
</evidence>
<protein>
    <submittedName>
        <fullName evidence="10">TonB-dependent receptor</fullName>
    </submittedName>
</protein>
<name>A0ABS2F8W8_9BACE</name>
<dbReference type="Pfam" id="PF07715">
    <property type="entry name" value="Plug"/>
    <property type="match status" value="1"/>
</dbReference>
<keyword evidence="5 7" id="KW-0472">Membrane</keyword>
<reference evidence="10 11" key="1">
    <citation type="journal article" date="2021" name="Sci. Rep.">
        <title>The distribution of antibiotic resistance genes in chicken gut microbiota commensals.</title>
        <authorList>
            <person name="Juricova H."/>
            <person name="Matiasovicova J."/>
            <person name="Kubasova T."/>
            <person name="Cejkova D."/>
            <person name="Rychlik I."/>
        </authorList>
    </citation>
    <scope>NUCLEOTIDE SEQUENCE [LARGE SCALE GENOMIC DNA]</scope>
    <source>
        <strain evidence="10 11">An768</strain>
    </source>
</reference>
<comment type="subcellular location">
    <subcellularLocation>
        <location evidence="1 7">Cell outer membrane</location>
        <topology evidence="1 7">Multi-pass membrane protein</topology>
    </subcellularLocation>
</comment>
<feature type="domain" description="TonB-dependent receptor plug" evidence="9">
    <location>
        <begin position="127"/>
        <end position="232"/>
    </location>
</feature>
<sequence>MRKQFIFSAMLGLCAFGGTAVYVTPAMAAVAQSPTIKVSGKVIDELGEPLMGATIRIKDEQGGTTTDLDGNFQLEVSGKAVLVISYVGYKDREVAIRNRAILEPIQLDPDNLMLEQVVVVGYGTQKKADLTGSVAVVDAEALKQVSHSNISSMLEGKVAGVQITSDGQPGADPTVRIRGIGSFGDTSPLYVIDGVPMGTSIRDFSSNDIETIQVLKDASAAAIYGSRAANGVIIITTKRGQKDQPLKVDYNGYFGVDYIPSGVYDVMNADQYSQYLGQAASNSNTPLPGGYSLDSATGAYHFMDNTDTDWFKEVFKTGIRQNHNVNLSGGGSKNTYNVALDYFSQKGTLEGAGPNFERFTARVNNTMETKFIKFQTSVVYSHSDQDNMALSNANEYVQGLYGDVSNVLRSTLLMQPTIKAYDSSTWVLDDVVGAASDYNYDAYGYGVYYDNIHGDISASNPLLINNLLQRNTRVDRFVGTGSADVDLLKMLGIENKNHKLNYRLNLSYSKTHCKDFTWIPAWIQSNRVYLAKSNERLEKASRDYSDALIENILTYDGTIDKHHINVVVGQTYEEEHTELLNGWGLNYTEPYFLQLQNGANTYSSSYDYKHAIFSYIGRINYNYDDRYLFSATVRRDASSRLSKDIRWGTFPSVSVGWRFDKESFFPFNPSVVNMFKVRASYGELGNENIGEYMYQTVMSRNNMTYSFNNAGVTGSAVSAFVDNNLSWEKKKTYNVGVDLAFLNNRLEFTAEWYKNTNQDLLYAVPIPEQAGVSNGDPNTVTMNAASMDNSGFEFAATYRNRDHAFKYEVSANLSTLKNKVTSLGFTDEAYITGAYITEVGQEIGKFYGWVYEGIARTQEDLDNHATQQGANVGDCLYKDINGDGVIDENDQTVLGSGLPKVNFGLNARFEYKGFDLSIATFGALNYHVTDDIYNSLNSCYGYSNKDVAILDANRWSEDGSTYISNVPRTYITNSATYAWNDLFSQRKIQNAAYWKIANVELGYNFPDKWFGKYVSDVRFYVSAQNLYTFTGYHGYNVDYAGGTFTPGYNYCSFPTARTFMCGLHFSF</sequence>
<evidence type="ECO:0000256" key="6">
    <source>
        <dbReference type="ARBA" id="ARBA00023237"/>
    </source>
</evidence>
<evidence type="ECO:0000256" key="4">
    <source>
        <dbReference type="ARBA" id="ARBA00022692"/>
    </source>
</evidence>
<organism evidence="10 11">
    <name type="scientific">Bacteroides caecicola</name>
    <dbReference type="NCBI Taxonomy" id="1462569"/>
    <lineage>
        <taxon>Bacteria</taxon>
        <taxon>Pseudomonadati</taxon>
        <taxon>Bacteroidota</taxon>
        <taxon>Bacteroidia</taxon>
        <taxon>Bacteroidales</taxon>
        <taxon>Bacteroidaceae</taxon>
        <taxon>Bacteroides</taxon>
    </lineage>
</organism>
<keyword evidence="4 7" id="KW-0812">Transmembrane</keyword>
<evidence type="ECO:0000256" key="2">
    <source>
        <dbReference type="ARBA" id="ARBA00022448"/>
    </source>
</evidence>
<dbReference type="EMBL" id="JACJKJ010000008">
    <property type="protein sequence ID" value="MBM6806496.1"/>
    <property type="molecule type" value="Genomic_DNA"/>
</dbReference>
<dbReference type="InterPro" id="IPR012910">
    <property type="entry name" value="Plug_dom"/>
</dbReference>
<evidence type="ECO:0000256" key="8">
    <source>
        <dbReference type="SAM" id="SignalP"/>
    </source>
</evidence>
<dbReference type="Gene3D" id="2.170.130.10">
    <property type="entry name" value="TonB-dependent receptor, plug domain"/>
    <property type="match status" value="1"/>
</dbReference>
<evidence type="ECO:0000256" key="3">
    <source>
        <dbReference type="ARBA" id="ARBA00022452"/>
    </source>
</evidence>
<dbReference type="Pfam" id="PF13715">
    <property type="entry name" value="CarbopepD_reg_2"/>
    <property type="match status" value="1"/>
</dbReference>
<dbReference type="Proteomes" id="UP000782117">
    <property type="component" value="Unassembled WGS sequence"/>
</dbReference>
<dbReference type="NCBIfam" id="TIGR04057">
    <property type="entry name" value="SusC_RagA_signa"/>
    <property type="match status" value="1"/>
</dbReference>
<feature type="signal peptide" evidence="8">
    <location>
        <begin position="1"/>
        <end position="28"/>
    </location>
</feature>
<dbReference type="InterPro" id="IPR023996">
    <property type="entry name" value="TonB-dep_OMP_SusC/RagA"/>
</dbReference>
<keyword evidence="8" id="KW-0732">Signal</keyword>
<keyword evidence="11" id="KW-1185">Reference proteome</keyword>
<dbReference type="Gene3D" id="2.60.40.1120">
    <property type="entry name" value="Carboxypeptidase-like, regulatory domain"/>
    <property type="match status" value="1"/>
</dbReference>